<organism evidence="2 3">
    <name type="scientific">Salinactinospora qingdaonensis</name>
    <dbReference type="NCBI Taxonomy" id="702744"/>
    <lineage>
        <taxon>Bacteria</taxon>
        <taxon>Bacillati</taxon>
        <taxon>Actinomycetota</taxon>
        <taxon>Actinomycetes</taxon>
        <taxon>Streptosporangiales</taxon>
        <taxon>Nocardiopsidaceae</taxon>
        <taxon>Salinactinospora</taxon>
    </lineage>
</organism>
<dbReference type="RefSeq" id="WP_344968264.1">
    <property type="nucleotide sequence ID" value="NZ_BAABDD010000004.1"/>
</dbReference>
<protein>
    <submittedName>
        <fullName evidence="2">Uncharacterized protein</fullName>
    </submittedName>
</protein>
<dbReference type="EMBL" id="BAABDD010000004">
    <property type="protein sequence ID" value="GAA3733605.1"/>
    <property type="molecule type" value="Genomic_DNA"/>
</dbReference>
<reference evidence="3" key="1">
    <citation type="journal article" date="2019" name="Int. J. Syst. Evol. Microbiol.">
        <title>The Global Catalogue of Microorganisms (GCM) 10K type strain sequencing project: providing services to taxonomists for standard genome sequencing and annotation.</title>
        <authorList>
            <consortium name="The Broad Institute Genomics Platform"/>
            <consortium name="The Broad Institute Genome Sequencing Center for Infectious Disease"/>
            <person name="Wu L."/>
            <person name="Ma J."/>
        </authorList>
    </citation>
    <scope>NUCLEOTIDE SEQUENCE [LARGE SCALE GENOMIC DNA]</scope>
    <source>
        <strain evidence="3">JCM 17137</strain>
    </source>
</reference>
<accession>A0ABP7FBG6</accession>
<evidence type="ECO:0000256" key="1">
    <source>
        <dbReference type="SAM" id="MobiDB-lite"/>
    </source>
</evidence>
<feature type="region of interest" description="Disordered" evidence="1">
    <location>
        <begin position="64"/>
        <end position="118"/>
    </location>
</feature>
<sequence length="118" mass="13033">MEPWHSKEQKPAARGVSTLDALDVLDRVSATATADLDVYMANPGVPHHPQIVEKRPRRLRVGLSGQKFSDLGLTTSPNRPFDKHIRGEQTPDQPGNAHPHRLTFGSCSPVADRPRRSP</sequence>
<name>A0ABP7FBG6_9ACTN</name>
<evidence type="ECO:0000313" key="3">
    <source>
        <dbReference type="Proteomes" id="UP001500908"/>
    </source>
</evidence>
<gene>
    <name evidence="2" type="ORF">GCM10022402_12530</name>
</gene>
<feature type="compositionally biased region" description="Basic and acidic residues" evidence="1">
    <location>
        <begin position="80"/>
        <end position="89"/>
    </location>
</feature>
<comment type="caution">
    <text evidence="2">The sequence shown here is derived from an EMBL/GenBank/DDBJ whole genome shotgun (WGS) entry which is preliminary data.</text>
</comment>
<proteinExistence type="predicted"/>
<keyword evidence="3" id="KW-1185">Reference proteome</keyword>
<dbReference type="Proteomes" id="UP001500908">
    <property type="component" value="Unassembled WGS sequence"/>
</dbReference>
<evidence type="ECO:0000313" key="2">
    <source>
        <dbReference type="EMBL" id="GAA3733605.1"/>
    </source>
</evidence>